<gene>
    <name evidence="1" type="ORF">L2E82_20856</name>
</gene>
<comment type="caution">
    <text evidence="1">The sequence shown here is derived from an EMBL/GenBank/DDBJ whole genome shotgun (WGS) entry which is preliminary data.</text>
</comment>
<protein>
    <submittedName>
        <fullName evidence="1">Uncharacterized protein</fullName>
    </submittedName>
</protein>
<proteinExistence type="predicted"/>
<sequence length="152" mass="15324">MAQLSIVKKVSVLAVVALSAAATVSAQAMAPTPSPDTGAAFSLPASGVMIGTSLLLSFLHHQTNPNFSPSSLFYSALCCFSLSIGRRKMAQLSIVKKASVLVAVAFSAAAAVSAQEMAPAPSPDAGAAFSLPATGVMIGTSLLLSFVALLRN</sequence>
<evidence type="ECO:0000313" key="1">
    <source>
        <dbReference type="EMBL" id="KAI3750223.1"/>
    </source>
</evidence>
<name>A0ACB9DUS9_CICIN</name>
<dbReference type="Proteomes" id="UP001055811">
    <property type="component" value="Linkage Group LG04"/>
</dbReference>
<reference evidence="1 2" key="2">
    <citation type="journal article" date="2022" name="Mol. Ecol. Resour.">
        <title>The genomes of chicory, endive, great burdock and yacon provide insights into Asteraceae paleo-polyploidization history and plant inulin production.</title>
        <authorList>
            <person name="Fan W."/>
            <person name="Wang S."/>
            <person name="Wang H."/>
            <person name="Wang A."/>
            <person name="Jiang F."/>
            <person name="Liu H."/>
            <person name="Zhao H."/>
            <person name="Xu D."/>
            <person name="Zhang Y."/>
        </authorList>
    </citation>
    <scope>NUCLEOTIDE SEQUENCE [LARGE SCALE GENOMIC DNA]</scope>
    <source>
        <strain evidence="2">cv. Punajuju</strain>
        <tissue evidence="1">Leaves</tissue>
    </source>
</reference>
<keyword evidence="2" id="KW-1185">Reference proteome</keyword>
<evidence type="ECO:0000313" key="2">
    <source>
        <dbReference type="Proteomes" id="UP001055811"/>
    </source>
</evidence>
<accession>A0ACB9DUS9</accession>
<organism evidence="1 2">
    <name type="scientific">Cichorium intybus</name>
    <name type="common">Chicory</name>
    <dbReference type="NCBI Taxonomy" id="13427"/>
    <lineage>
        <taxon>Eukaryota</taxon>
        <taxon>Viridiplantae</taxon>
        <taxon>Streptophyta</taxon>
        <taxon>Embryophyta</taxon>
        <taxon>Tracheophyta</taxon>
        <taxon>Spermatophyta</taxon>
        <taxon>Magnoliopsida</taxon>
        <taxon>eudicotyledons</taxon>
        <taxon>Gunneridae</taxon>
        <taxon>Pentapetalae</taxon>
        <taxon>asterids</taxon>
        <taxon>campanulids</taxon>
        <taxon>Asterales</taxon>
        <taxon>Asteraceae</taxon>
        <taxon>Cichorioideae</taxon>
        <taxon>Cichorieae</taxon>
        <taxon>Cichoriinae</taxon>
        <taxon>Cichorium</taxon>
    </lineage>
</organism>
<dbReference type="EMBL" id="CM042012">
    <property type="protein sequence ID" value="KAI3750223.1"/>
    <property type="molecule type" value="Genomic_DNA"/>
</dbReference>
<reference evidence="2" key="1">
    <citation type="journal article" date="2022" name="Mol. Ecol. Resour.">
        <title>The genomes of chicory, endive, great burdock and yacon provide insights into Asteraceae palaeo-polyploidization history and plant inulin production.</title>
        <authorList>
            <person name="Fan W."/>
            <person name="Wang S."/>
            <person name="Wang H."/>
            <person name="Wang A."/>
            <person name="Jiang F."/>
            <person name="Liu H."/>
            <person name="Zhao H."/>
            <person name="Xu D."/>
            <person name="Zhang Y."/>
        </authorList>
    </citation>
    <scope>NUCLEOTIDE SEQUENCE [LARGE SCALE GENOMIC DNA]</scope>
    <source>
        <strain evidence="2">cv. Punajuju</strain>
    </source>
</reference>